<dbReference type="Proteomes" id="UP000299102">
    <property type="component" value="Unassembled WGS sequence"/>
</dbReference>
<reference evidence="1 2" key="1">
    <citation type="journal article" date="2019" name="Commun. Biol.">
        <title>The bagworm genome reveals a unique fibroin gene that provides high tensile strength.</title>
        <authorList>
            <person name="Kono N."/>
            <person name="Nakamura H."/>
            <person name="Ohtoshi R."/>
            <person name="Tomita M."/>
            <person name="Numata K."/>
            <person name="Arakawa K."/>
        </authorList>
    </citation>
    <scope>NUCLEOTIDE SEQUENCE [LARGE SCALE GENOMIC DNA]</scope>
</reference>
<name>A0A4C1Y3X7_EUMVA</name>
<protein>
    <submittedName>
        <fullName evidence="1">Uncharacterized protein</fullName>
    </submittedName>
</protein>
<comment type="caution">
    <text evidence="1">The sequence shown here is derived from an EMBL/GenBank/DDBJ whole genome shotgun (WGS) entry which is preliminary data.</text>
</comment>
<sequence length="150" mass="17228">MNSFLTPRQRRESCNYRVKRPCRLLLITRPPNARERHPGAFIKKISGRRSTGAPAAYRRIAGSTALIFNFTLFAFVCFDYRRDLVRGSFSDLHYLRMIRSATRGESKESRRLGVSQIVKRKLKPIATRTRVVPSAPGRQLGIVVYSYNPI</sequence>
<keyword evidence="2" id="KW-1185">Reference proteome</keyword>
<proteinExistence type="predicted"/>
<dbReference type="AlphaFoldDB" id="A0A4C1Y3X7"/>
<dbReference type="EMBL" id="BGZK01001067">
    <property type="protein sequence ID" value="GBP70220.1"/>
    <property type="molecule type" value="Genomic_DNA"/>
</dbReference>
<evidence type="ECO:0000313" key="2">
    <source>
        <dbReference type="Proteomes" id="UP000299102"/>
    </source>
</evidence>
<organism evidence="1 2">
    <name type="scientific">Eumeta variegata</name>
    <name type="common">Bagworm moth</name>
    <name type="synonym">Eumeta japonica</name>
    <dbReference type="NCBI Taxonomy" id="151549"/>
    <lineage>
        <taxon>Eukaryota</taxon>
        <taxon>Metazoa</taxon>
        <taxon>Ecdysozoa</taxon>
        <taxon>Arthropoda</taxon>
        <taxon>Hexapoda</taxon>
        <taxon>Insecta</taxon>
        <taxon>Pterygota</taxon>
        <taxon>Neoptera</taxon>
        <taxon>Endopterygota</taxon>
        <taxon>Lepidoptera</taxon>
        <taxon>Glossata</taxon>
        <taxon>Ditrysia</taxon>
        <taxon>Tineoidea</taxon>
        <taxon>Psychidae</taxon>
        <taxon>Oiketicinae</taxon>
        <taxon>Eumeta</taxon>
    </lineage>
</organism>
<accession>A0A4C1Y3X7</accession>
<evidence type="ECO:0000313" key="1">
    <source>
        <dbReference type="EMBL" id="GBP70220.1"/>
    </source>
</evidence>
<gene>
    <name evidence="1" type="ORF">EVAR_7487_1</name>
</gene>